<keyword evidence="2" id="KW-1185">Reference proteome</keyword>
<name>A0A7X2HCV3_9BACL</name>
<evidence type="ECO:0000313" key="1">
    <source>
        <dbReference type="EMBL" id="MRN57378.1"/>
    </source>
</evidence>
<dbReference type="EMBL" id="WJXB01000026">
    <property type="protein sequence ID" value="MRN57378.1"/>
    <property type="molecule type" value="Genomic_DNA"/>
</dbReference>
<comment type="caution">
    <text evidence="1">The sequence shown here is derived from an EMBL/GenBank/DDBJ whole genome shotgun (WGS) entry which is preliminary data.</text>
</comment>
<gene>
    <name evidence="1" type="ORF">GJB61_31090</name>
</gene>
<evidence type="ECO:0008006" key="3">
    <source>
        <dbReference type="Google" id="ProtNLM"/>
    </source>
</evidence>
<evidence type="ECO:0000313" key="2">
    <source>
        <dbReference type="Proteomes" id="UP000463051"/>
    </source>
</evidence>
<dbReference type="AlphaFoldDB" id="A0A7X2HCV3"/>
<sequence>MVSLLGYGSRGRKWLFIRLGLPSLLSKRRIARRRLPFKSKNDLALEITEAFSAQEDERVYVLMDSWYTSEKVINACNRKGFHVIAALKTNRRIRPAGVSLPLDDFAERYIRKSDLHSVTVEGQGTYWIYPYEDRSAISKTSSSCCPVRTRTPLRAYGFVFGSRYDSEILRRTLEHRDGVSLLQRTAGLRSIPIAFLYGHSAFLGDPVPDTKRSGVSAAGMDEEASRVDAW</sequence>
<proteinExistence type="predicted"/>
<protein>
    <recommendedName>
        <fullName evidence="3">Transposase IS701-like DDE domain-containing protein</fullName>
    </recommendedName>
</protein>
<dbReference type="Proteomes" id="UP000463051">
    <property type="component" value="Unassembled WGS sequence"/>
</dbReference>
<organism evidence="1 2">
    <name type="scientific">Paenibacillus monticola</name>
    <dbReference type="NCBI Taxonomy" id="2666075"/>
    <lineage>
        <taxon>Bacteria</taxon>
        <taxon>Bacillati</taxon>
        <taxon>Bacillota</taxon>
        <taxon>Bacilli</taxon>
        <taxon>Bacillales</taxon>
        <taxon>Paenibacillaceae</taxon>
        <taxon>Paenibacillus</taxon>
    </lineage>
</organism>
<accession>A0A7X2HCV3</accession>
<reference evidence="1 2" key="1">
    <citation type="submission" date="2019-11" db="EMBL/GenBank/DDBJ databases">
        <title>Paenibacillus monticola sp. nov., a novel PGPR strain isolated from mountain sample in China.</title>
        <authorList>
            <person name="Zhao Q."/>
            <person name="Li H.-P."/>
            <person name="Zhang J.-L."/>
        </authorList>
    </citation>
    <scope>NUCLEOTIDE SEQUENCE [LARGE SCALE GENOMIC DNA]</scope>
    <source>
        <strain evidence="1 2">LC-T2</strain>
    </source>
</reference>